<keyword evidence="7" id="KW-0150">Chloroplast</keyword>
<comment type="subcellular location">
    <subcellularLocation>
        <location evidence="1">Membrane</location>
        <topology evidence="1">Multi-pass membrane protein</topology>
    </subcellularLocation>
</comment>
<dbReference type="PRINTS" id="PR01840">
    <property type="entry name" value="TATCFAMILY"/>
</dbReference>
<gene>
    <name evidence="7" type="primary">tatC</name>
</gene>
<geneLocation type="chloroplast" evidence="7"/>
<dbReference type="GO" id="GO:0033281">
    <property type="term" value="C:TAT protein transport complex"/>
    <property type="evidence" value="ECO:0007669"/>
    <property type="project" value="TreeGrafter"/>
</dbReference>
<proteinExistence type="inferred from homology"/>
<feature type="transmembrane region" description="Helical" evidence="6">
    <location>
        <begin position="156"/>
        <end position="179"/>
    </location>
</feature>
<dbReference type="AlphaFoldDB" id="A0A1Z1MBJ1"/>
<dbReference type="HAMAP" id="MF_00902">
    <property type="entry name" value="TatC"/>
    <property type="match status" value="1"/>
</dbReference>
<dbReference type="RefSeq" id="YP_009394768.1">
    <property type="nucleotide sequence ID" value="NC_035274.1"/>
</dbReference>
<protein>
    <submittedName>
        <fullName evidence="7">Sec-independent protein translocase component TatC</fullName>
    </submittedName>
</protein>
<dbReference type="PANTHER" id="PTHR30371:SF0">
    <property type="entry name" value="SEC-INDEPENDENT PROTEIN TRANSLOCASE PROTEIN TATC, CHLOROPLASTIC-RELATED"/>
    <property type="match status" value="1"/>
</dbReference>
<reference evidence="7" key="1">
    <citation type="journal article" date="2017" name="J. Phycol.">
        <title>Analysis of chloroplast genomes and a supermatrix inform reclassification of the Rhodomelaceae (Rhodophyta).</title>
        <authorList>
            <person name="Diaz-Tapia P."/>
            <person name="Maggs C.A."/>
            <person name="West J.A."/>
            <person name="Verbruggen H."/>
        </authorList>
    </citation>
    <scope>NUCLEOTIDE SEQUENCE</scope>
    <source>
        <strain evidence="7">PD547</strain>
    </source>
</reference>
<accession>A0A1Z1MBJ1</accession>
<evidence type="ECO:0000256" key="2">
    <source>
        <dbReference type="ARBA" id="ARBA00008882"/>
    </source>
</evidence>
<evidence type="ECO:0000256" key="6">
    <source>
        <dbReference type="SAM" id="Phobius"/>
    </source>
</evidence>
<evidence type="ECO:0000313" key="7">
    <source>
        <dbReference type="EMBL" id="ARW63330.1"/>
    </source>
</evidence>
<feature type="transmembrane region" description="Helical" evidence="6">
    <location>
        <begin position="191"/>
        <end position="210"/>
    </location>
</feature>
<comment type="similarity">
    <text evidence="2">Belongs to the TatC family.</text>
</comment>
<sequence>MKSTKYQEKYMPLLEHIQELKNRLVLTFLIFITLLSLCLFYTKEISSIIQNPALGIKFLQLAPGEYLFVSIKVATYTAIFMTSPFILYQIIKFISPGLTPKENQYVIPTLICSLCLFFIGTVFSYKTLIPITLNFFINYGSDIVEPIWSFDEYFNFISFTIFTTGFCFQLPVVQLILGFTNVITWKRMLDNWKYIAFIATIVSAIITPSTDPITQLFMTTTIITLYISGILILKIVQKSEK</sequence>
<evidence type="ECO:0000256" key="4">
    <source>
        <dbReference type="ARBA" id="ARBA00022989"/>
    </source>
</evidence>
<dbReference type="GO" id="GO:0009977">
    <property type="term" value="F:proton motive force dependent protein transmembrane transporter activity"/>
    <property type="evidence" value="ECO:0007669"/>
    <property type="project" value="TreeGrafter"/>
</dbReference>
<evidence type="ECO:0000256" key="3">
    <source>
        <dbReference type="ARBA" id="ARBA00022692"/>
    </source>
</evidence>
<dbReference type="GeneID" id="33356683"/>
<keyword evidence="5 6" id="KW-0472">Membrane</keyword>
<keyword evidence="3 6" id="KW-0812">Transmembrane</keyword>
<dbReference type="NCBIfam" id="TIGR00945">
    <property type="entry name" value="tatC"/>
    <property type="match status" value="1"/>
</dbReference>
<dbReference type="GO" id="GO:0043953">
    <property type="term" value="P:protein transport by the Tat complex"/>
    <property type="evidence" value="ECO:0007669"/>
    <property type="project" value="TreeGrafter"/>
</dbReference>
<keyword evidence="7" id="KW-0934">Plastid</keyword>
<feature type="transmembrane region" description="Helical" evidence="6">
    <location>
        <begin position="216"/>
        <end position="236"/>
    </location>
</feature>
<dbReference type="PANTHER" id="PTHR30371">
    <property type="entry name" value="SEC-INDEPENDENT PROTEIN TRANSLOCASE PROTEIN TATC"/>
    <property type="match status" value="1"/>
</dbReference>
<feature type="transmembrane region" description="Helical" evidence="6">
    <location>
        <begin position="105"/>
        <end position="125"/>
    </location>
</feature>
<dbReference type="Pfam" id="PF00902">
    <property type="entry name" value="TatC"/>
    <property type="match status" value="1"/>
</dbReference>
<dbReference type="EMBL" id="MF101427">
    <property type="protein sequence ID" value="ARW63330.1"/>
    <property type="molecule type" value="Genomic_DNA"/>
</dbReference>
<keyword evidence="4 6" id="KW-1133">Transmembrane helix</keyword>
<organism evidence="7">
    <name type="scientific">Polysiphonia elongata</name>
    <dbReference type="NCBI Taxonomy" id="159753"/>
    <lineage>
        <taxon>Eukaryota</taxon>
        <taxon>Rhodophyta</taxon>
        <taxon>Florideophyceae</taxon>
        <taxon>Rhodymeniophycidae</taxon>
        <taxon>Ceramiales</taxon>
        <taxon>Rhodomelaceae</taxon>
        <taxon>Polysiphonioideae</taxon>
        <taxon>Polysiphonia</taxon>
    </lineage>
</organism>
<name>A0A1Z1MBJ1_9FLOR</name>
<dbReference type="InterPro" id="IPR002033">
    <property type="entry name" value="TatC"/>
</dbReference>
<evidence type="ECO:0000256" key="5">
    <source>
        <dbReference type="ARBA" id="ARBA00023136"/>
    </source>
</evidence>
<feature type="transmembrane region" description="Helical" evidence="6">
    <location>
        <begin position="20"/>
        <end position="42"/>
    </location>
</feature>
<evidence type="ECO:0000256" key="1">
    <source>
        <dbReference type="ARBA" id="ARBA00004141"/>
    </source>
</evidence>
<feature type="transmembrane region" description="Helical" evidence="6">
    <location>
        <begin position="73"/>
        <end position="93"/>
    </location>
</feature>
<dbReference type="GO" id="GO:0065002">
    <property type="term" value="P:intracellular protein transmembrane transport"/>
    <property type="evidence" value="ECO:0007669"/>
    <property type="project" value="TreeGrafter"/>
</dbReference>